<feature type="compositionally biased region" description="Basic and acidic residues" evidence="1">
    <location>
        <begin position="349"/>
        <end position="369"/>
    </location>
</feature>
<keyword evidence="3" id="KW-0732">Signal</keyword>
<feature type="compositionally biased region" description="Basic and acidic residues" evidence="1">
    <location>
        <begin position="326"/>
        <end position="343"/>
    </location>
</feature>
<comment type="caution">
    <text evidence="4">The sequence shown here is derived from an EMBL/GenBank/DDBJ whole genome shotgun (WGS) entry which is preliminary data.</text>
</comment>
<feature type="transmembrane region" description="Helical" evidence="2">
    <location>
        <begin position="244"/>
        <end position="273"/>
    </location>
</feature>
<keyword evidence="2" id="KW-1133">Transmembrane helix</keyword>
<reference evidence="4" key="1">
    <citation type="submission" date="2020-09" db="EMBL/GenBank/DDBJ databases">
        <authorList>
            <person name="Kikuchi T."/>
        </authorList>
    </citation>
    <scope>NUCLEOTIDE SEQUENCE</scope>
    <source>
        <strain evidence="4">SH1</strain>
    </source>
</reference>
<keyword evidence="2" id="KW-0472">Membrane</keyword>
<feature type="signal peptide" evidence="3">
    <location>
        <begin position="1"/>
        <end position="19"/>
    </location>
</feature>
<evidence type="ECO:0000256" key="2">
    <source>
        <dbReference type="SAM" id="Phobius"/>
    </source>
</evidence>
<dbReference type="Proteomes" id="UP000783686">
    <property type="component" value="Unassembled WGS sequence"/>
</dbReference>
<gene>
    <name evidence="4" type="ORF">BOKJ2_LOCUS10608</name>
</gene>
<evidence type="ECO:0000256" key="1">
    <source>
        <dbReference type="SAM" id="MobiDB-lite"/>
    </source>
</evidence>
<evidence type="ECO:0000313" key="5">
    <source>
        <dbReference type="Proteomes" id="UP000614601"/>
    </source>
</evidence>
<dbReference type="Proteomes" id="UP000614601">
    <property type="component" value="Unassembled WGS sequence"/>
</dbReference>
<evidence type="ECO:0000256" key="3">
    <source>
        <dbReference type="SAM" id="SignalP"/>
    </source>
</evidence>
<sequence>MGLLQYLTILVILRTTVIGQNRGIHRADFIRENGYEHPLILDIDYRWSLDKPEFQLEFVHENFAELQITFRHSAEFLLKKPLCFTVVPASKICAESQQVQSNLVTTYYFIIDTTYCEYNQDYAHKQTIGGVEYNLVIDVPHDPADLHDMVYLNLVITRKGRVFGNGRYVATIDSVTPLVTKDEKMMDVFDIGLKDLAFVKVFFQPDGFVRGVIGEEEMINYTLTHRTTTTTPCPSDEDIYEHDVMGIILALLFWLVGALIACSLASIIAIILLKAAFSEGQDQVDDDEDFAKNADKDKVKEALAAKTPKGGNDNGRRGKKKKKDKAIKDSNKKGKGSSEEKSKYVTAEDDQKSEKSQYKTADDGDEKSAKSAYVTADDGDESKLV</sequence>
<proteinExistence type="predicted"/>
<feature type="chain" id="PRO_5035681820" evidence="3">
    <location>
        <begin position="20"/>
        <end position="385"/>
    </location>
</feature>
<evidence type="ECO:0000313" key="4">
    <source>
        <dbReference type="EMBL" id="CAD5223838.1"/>
    </source>
</evidence>
<dbReference type="AlphaFoldDB" id="A0A811L977"/>
<protein>
    <submittedName>
        <fullName evidence="4">Uncharacterized protein</fullName>
    </submittedName>
</protein>
<keyword evidence="5" id="KW-1185">Reference proteome</keyword>
<dbReference type="OrthoDB" id="10673797at2759"/>
<feature type="region of interest" description="Disordered" evidence="1">
    <location>
        <begin position="301"/>
        <end position="385"/>
    </location>
</feature>
<dbReference type="EMBL" id="CAJFDH010000005">
    <property type="protein sequence ID" value="CAD5223838.1"/>
    <property type="molecule type" value="Genomic_DNA"/>
</dbReference>
<keyword evidence="2" id="KW-0812">Transmembrane</keyword>
<accession>A0A811L977</accession>
<organism evidence="4 5">
    <name type="scientific">Bursaphelenchus okinawaensis</name>
    <dbReference type="NCBI Taxonomy" id="465554"/>
    <lineage>
        <taxon>Eukaryota</taxon>
        <taxon>Metazoa</taxon>
        <taxon>Ecdysozoa</taxon>
        <taxon>Nematoda</taxon>
        <taxon>Chromadorea</taxon>
        <taxon>Rhabditida</taxon>
        <taxon>Tylenchina</taxon>
        <taxon>Tylenchomorpha</taxon>
        <taxon>Aphelenchoidea</taxon>
        <taxon>Aphelenchoididae</taxon>
        <taxon>Bursaphelenchus</taxon>
    </lineage>
</organism>
<name>A0A811L977_9BILA</name>
<dbReference type="EMBL" id="CAJFCW020000005">
    <property type="protein sequence ID" value="CAG9118943.1"/>
    <property type="molecule type" value="Genomic_DNA"/>
</dbReference>